<dbReference type="AlphaFoldDB" id="M2U8S8"/>
<proteinExistence type="inferred from homology"/>
<comment type="cofactor">
    <cofactor evidence="6">
        <name>Ca(2+)</name>
        <dbReference type="ChEBI" id="CHEBI:29108"/>
    </cofactor>
    <text evidence="6">Binds 1 Ca(2+) ion per dimer.</text>
</comment>
<dbReference type="OrthoDB" id="9760084at2"/>
<keyword evidence="4" id="KW-0865">Zymogen</keyword>
<evidence type="ECO:0000313" key="10">
    <source>
        <dbReference type="Proteomes" id="UP000011717"/>
    </source>
</evidence>
<dbReference type="EMBL" id="AMRV01000001">
    <property type="protein sequence ID" value="EMD84388.1"/>
    <property type="molecule type" value="Genomic_DNA"/>
</dbReference>
<dbReference type="InterPro" id="IPR029055">
    <property type="entry name" value="Ntn_hydrolases_N"/>
</dbReference>
<dbReference type="PANTHER" id="PTHR34218:SF3">
    <property type="entry name" value="ACYL-HOMOSERINE LACTONE ACYLASE PVDQ"/>
    <property type="match status" value="1"/>
</dbReference>
<name>M2U8S8_9SPHN</name>
<evidence type="ECO:0000256" key="6">
    <source>
        <dbReference type="PIRSR" id="PIRSR001227-2"/>
    </source>
</evidence>
<dbReference type="GO" id="GO:0017000">
    <property type="term" value="P:antibiotic biosynthetic process"/>
    <property type="evidence" value="ECO:0007669"/>
    <property type="project" value="InterPro"/>
</dbReference>
<reference evidence="9 10" key="1">
    <citation type="journal article" date="2013" name="Genome Announc.">
        <title>Draft Genome Sequence of Strain JLT2015T, Belonging to the Family Sphingomonadaceae of the Alphaproteobacteria.</title>
        <authorList>
            <person name="Tang K."/>
            <person name="Liu K."/>
            <person name="Li S."/>
            <person name="Jiao N."/>
        </authorList>
    </citation>
    <scope>NUCLEOTIDE SEQUENCE [LARGE SCALE GENOMIC DNA]</scope>
    <source>
        <strain evidence="9 10">JLT2015</strain>
    </source>
</reference>
<evidence type="ECO:0000256" key="5">
    <source>
        <dbReference type="PIRSR" id="PIRSR001227-1"/>
    </source>
</evidence>
<dbReference type="Gene3D" id="3.60.20.10">
    <property type="entry name" value="Glutamine Phosphoribosylpyrophosphate, subunit 1, domain 1"/>
    <property type="match status" value="1"/>
</dbReference>
<evidence type="ECO:0000256" key="8">
    <source>
        <dbReference type="SAM" id="SignalP"/>
    </source>
</evidence>
<dbReference type="Gene3D" id="1.10.1400.10">
    <property type="match status" value="1"/>
</dbReference>
<dbReference type="Proteomes" id="UP000011717">
    <property type="component" value="Unassembled WGS sequence"/>
</dbReference>
<evidence type="ECO:0000256" key="2">
    <source>
        <dbReference type="ARBA" id="ARBA00022729"/>
    </source>
</evidence>
<dbReference type="InterPro" id="IPR043147">
    <property type="entry name" value="Penicillin_amidase_A-knob"/>
</dbReference>
<keyword evidence="2 8" id="KW-0732">Signal</keyword>
<dbReference type="GO" id="GO:0046872">
    <property type="term" value="F:metal ion binding"/>
    <property type="evidence" value="ECO:0007669"/>
    <property type="project" value="UniProtKB-KW"/>
</dbReference>
<dbReference type="Gene3D" id="2.30.120.10">
    <property type="match status" value="1"/>
</dbReference>
<evidence type="ECO:0000256" key="4">
    <source>
        <dbReference type="ARBA" id="ARBA00023145"/>
    </source>
</evidence>
<evidence type="ECO:0000256" key="3">
    <source>
        <dbReference type="ARBA" id="ARBA00022801"/>
    </source>
</evidence>
<keyword evidence="6" id="KW-0106">Calcium</keyword>
<accession>M2U8S8</accession>
<feature type="binding site" evidence="6">
    <location>
        <position position="275"/>
    </location>
    <ligand>
        <name>Ca(2+)</name>
        <dbReference type="ChEBI" id="CHEBI:29108"/>
    </ligand>
</feature>
<feature type="region of interest" description="Disordered" evidence="7">
    <location>
        <begin position="722"/>
        <end position="749"/>
    </location>
</feature>
<comment type="caution">
    <text evidence="9">The sequence shown here is derived from an EMBL/GenBank/DDBJ whole genome shotgun (WGS) entry which is preliminary data.</text>
</comment>
<dbReference type="InterPro" id="IPR014395">
    <property type="entry name" value="Pen/GL7ACA/AHL_acylase"/>
</dbReference>
<keyword evidence="3" id="KW-0378">Hydrolase</keyword>
<feature type="active site" description="Nucleophile" evidence="5">
    <location>
        <position position="202"/>
    </location>
</feature>
<dbReference type="PIRSF" id="PIRSF001227">
    <property type="entry name" value="Pen_acylase"/>
    <property type="match status" value="1"/>
</dbReference>
<dbReference type="SUPFAM" id="SSF56235">
    <property type="entry name" value="N-terminal nucleophile aminohydrolases (Ntn hydrolases)"/>
    <property type="match status" value="1"/>
</dbReference>
<feature type="binding site" evidence="6">
    <location>
        <position position="272"/>
    </location>
    <ligand>
        <name>Ca(2+)</name>
        <dbReference type="ChEBI" id="CHEBI:29108"/>
    </ligand>
</feature>
<dbReference type="PATRIC" id="fig|1234595.3.peg.317"/>
<dbReference type="InterPro" id="IPR002692">
    <property type="entry name" value="S45"/>
</dbReference>
<evidence type="ECO:0000313" key="9">
    <source>
        <dbReference type="EMBL" id="EMD84388.1"/>
    </source>
</evidence>
<comment type="similarity">
    <text evidence="1">Belongs to the peptidase S45 family.</text>
</comment>
<evidence type="ECO:0000256" key="7">
    <source>
        <dbReference type="SAM" id="MobiDB-lite"/>
    </source>
</evidence>
<keyword evidence="10" id="KW-1185">Reference proteome</keyword>
<organism evidence="9 10">
    <name type="scientific">Pacificimonas flava</name>
    <dbReference type="NCBI Taxonomy" id="1234595"/>
    <lineage>
        <taxon>Bacteria</taxon>
        <taxon>Pseudomonadati</taxon>
        <taxon>Pseudomonadota</taxon>
        <taxon>Alphaproteobacteria</taxon>
        <taxon>Sphingomonadales</taxon>
        <taxon>Sphingosinicellaceae</taxon>
        <taxon>Pacificimonas</taxon>
    </lineage>
</organism>
<dbReference type="GO" id="GO:0016811">
    <property type="term" value="F:hydrolase activity, acting on carbon-nitrogen (but not peptide) bonds, in linear amides"/>
    <property type="evidence" value="ECO:0007669"/>
    <property type="project" value="InterPro"/>
</dbReference>
<evidence type="ECO:0000256" key="1">
    <source>
        <dbReference type="ARBA" id="ARBA00006586"/>
    </source>
</evidence>
<protein>
    <submittedName>
        <fullName evidence="9">Penicillin amidase family protein</fullName>
    </submittedName>
</protein>
<gene>
    <name evidence="9" type="ORF">C725_0318</name>
</gene>
<dbReference type="Gene3D" id="1.10.439.10">
    <property type="entry name" value="Penicillin Amidohydrolase, domain 1"/>
    <property type="match status" value="1"/>
</dbReference>
<feature type="chain" id="PRO_5004026595" evidence="8">
    <location>
        <begin position="30"/>
        <end position="749"/>
    </location>
</feature>
<keyword evidence="6" id="KW-0479">Metal-binding</keyword>
<dbReference type="MEROPS" id="S45.002"/>
<feature type="signal peptide" evidence="8">
    <location>
        <begin position="1"/>
        <end position="29"/>
    </location>
</feature>
<dbReference type="PANTHER" id="PTHR34218">
    <property type="entry name" value="PEPTIDASE S45 PENICILLIN AMIDASE"/>
    <property type="match status" value="1"/>
</dbReference>
<dbReference type="RefSeq" id="WP_008599723.1">
    <property type="nucleotide sequence ID" value="NZ_AMRV01000001.1"/>
</dbReference>
<dbReference type="InterPro" id="IPR043146">
    <property type="entry name" value="Penicillin_amidase_N_B-knob"/>
</dbReference>
<sequence>MIMSVPLRELLPIGMLAALLSATAAPALARTGHDYARDVEIVRDDFGIAHIDGKTDADAVFGMIYAQAEDDFPRIERNYLVALGRLSEAEGEAALWQDLRQRLFLDHDALRAAYRDSPAWLKALMDAWAAGLNHYLATHPDTQPLAITRFEPWMTLAFSEGSIGGDIERGVDLDALRAFYEGGAEALPPQEQSFRLVEPKGSNGIAIAPARSVNGNPLLWINPHTSFYFRAEQQMRSDEGLNAYGAATWGQFFIYQGFNPDLGWMHTSSGVDNIDEFAETVALRGDELAYRYGDEWRPVETRIVSIRVRQPDGSMAERRFNALSTHHGPIVGVKDGRWIALALLNAPRAALEQSYLRTKAKTLQEYLQVSERKANSSNNTILAASDGTIAYLHPQFVPVRDDRFDYRHPVDGSDPATDWQGLHDLETLPQAINPGVGWVMNTNNWPYSAAGPDSPSAENFPVYMDQFGENPRGRHALQLLSGDRQFTPQSLTNAAFDSFLPFFDAQIPKLARGMAALPAGDPLRNELAGPFALLRNWDRRWSTTSTPTSLAVHWGEALWASEGPKAAAAGIRIFRYLDERTTDADRVAALVAATETMKEKLGDWRVEWGRINRFQRLSPTIEAEFDDRAPSYPVGFTSGNFGSLASFAVERQDGQKCFYGTSGNSFVAVVEFGPQANAWAVSAGGESGDPTSPHFDDQIPRYAQGDLRRVPLTDADLAPFAGRAYHPGEPKPVPHSREPMAGSSRCGDL</sequence>
<dbReference type="Pfam" id="PF01804">
    <property type="entry name" value="Penicil_amidase"/>
    <property type="match status" value="1"/>
</dbReference>
<dbReference type="InterPro" id="IPR023343">
    <property type="entry name" value="Penicillin_amidase_dom1"/>
</dbReference>